<protein>
    <submittedName>
        <fullName evidence="4">LytTR family DNA-binding domain-containing protein</fullName>
    </submittedName>
</protein>
<dbReference type="PROSITE" id="PS50930">
    <property type="entry name" value="HTH_LYTTR"/>
    <property type="match status" value="1"/>
</dbReference>
<dbReference type="GO" id="GO:0003677">
    <property type="term" value="F:DNA binding"/>
    <property type="evidence" value="ECO:0007669"/>
    <property type="project" value="UniProtKB-KW"/>
</dbReference>
<reference evidence="4" key="2">
    <citation type="submission" date="2021-04" db="EMBL/GenBank/DDBJ databases">
        <authorList>
            <person name="Gilroy R."/>
        </authorList>
    </citation>
    <scope>NUCLEOTIDE SEQUENCE</scope>
    <source>
        <strain evidence="4">ChiHecec2B26-12326</strain>
    </source>
</reference>
<feature type="domain" description="Response regulatory" evidence="2">
    <location>
        <begin position="2"/>
        <end position="116"/>
    </location>
</feature>
<gene>
    <name evidence="4" type="ORF">H9848_08875</name>
</gene>
<evidence type="ECO:0000313" key="4">
    <source>
        <dbReference type="EMBL" id="HIX86700.1"/>
    </source>
</evidence>
<evidence type="ECO:0000259" key="3">
    <source>
        <dbReference type="PROSITE" id="PS50930"/>
    </source>
</evidence>
<dbReference type="PANTHER" id="PTHR37299">
    <property type="entry name" value="TRANSCRIPTIONAL REGULATOR-RELATED"/>
    <property type="match status" value="1"/>
</dbReference>
<reference evidence="4" key="1">
    <citation type="journal article" date="2021" name="PeerJ">
        <title>Extensive microbial diversity within the chicken gut microbiome revealed by metagenomics and culture.</title>
        <authorList>
            <person name="Gilroy R."/>
            <person name="Ravi A."/>
            <person name="Getino M."/>
            <person name="Pursley I."/>
            <person name="Horton D.L."/>
            <person name="Alikhan N.F."/>
            <person name="Baker D."/>
            <person name="Gharbi K."/>
            <person name="Hall N."/>
            <person name="Watson M."/>
            <person name="Adriaenssens E.M."/>
            <person name="Foster-Nyarko E."/>
            <person name="Jarju S."/>
            <person name="Secka A."/>
            <person name="Antonio M."/>
            <person name="Oren A."/>
            <person name="Chaudhuri R.R."/>
            <person name="La Ragione R."/>
            <person name="Hildebrand F."/>
            <person name="Pallen M.J."/>
        </authorList>
    </citation>
    <scope>NUCLEOTIDE SEQUENCE</scope>
    <source>
        <strain evidence="4">ChiHecec2B26-12326</strain>
    </source>
</reference>
<dbReference type="SMART" id="SM00850">
    <property type="entry name" value="LytTR"/>
    <property type="match status" value="1"/>
</dbReference>
<proteinExistence type="predicted"/>
<name>A0A9D1XSK9_9BACT</name>
<evidence type="ECO:0000256" key="1">
    <source>
        <dbReference type="PROSITE-ProRule" id="PRU00169"/>
    </source>
</evidence>
<dbReference type="SMART" id="SM00448">
    <property type="entry name" value="REC"/>
    <property type="match status" value="1"/>
</dbReference>
<dbReference type="EMBL" id="DXEN01000066">
    <property type="protein sequence ID" value="HIX86700.1"/>
    <property type="molecule type" value="Genomic_DNA"/>
</dbReference>
<dbReference type="InterPro" id="IPR001789">
    <property type="entry name" value="Sig_transdc_resp-reg_receiver"/>
</dbReference>
<dbReference type="InterPro" id="IPR007492">
    <property type="entry name" value="LytTR_DNA-bd_dom"/>
</dbReference>
<dbReference type="GO" id="GO:0000156">
    <property type="term" value="F:phosphorelay response regulator activity"/>
    <property type="evidence" value="ECO:0007669"/>
    <property type="project" value="InterPro"/>
</dbReference>
<dbReference type="Proteomes" id="UP000823847">
    <property type="component" value="Unassembled WGS sequence"/>
</dbReference>
<dbReference type="Gene3D" id="2.40.50.1020">
    <property type="entry name" value="LytTr DNA-binding domain"/>
    <property type="match status" value="1"/>
</dbReference>
<feature type="domain" description="HTH LytTR-type" evidence="3">
    <location>
        <begin position="149"/>
        <end position="250"/>
    </location>
</feature>
<evidence type="ECO:0000313" key="5">
    <source>
        <dbReference type="Proteomes" id="UP000823847"/>
    </source>
</evidence>
<dbReference type="AlphaFoldDB" id="A0A9D1XSK9"/>
<dbReference type="PANTHER" id="PTHR37299:SF1">
    <property type="entry name" value="STAGE 0 SPORULATION PROTEIN A HOMOLOG"/>
    <property type="match status" value="1"/>
</dbReference>
<accession>A0A9D1XSK9</accession>
<dbReference type="InterPro" id="IPR011006">
    <property type="entry name" value="CheY-like_superfamily"/>
</dbReference>
<organism evidence="4 5">
    <name type="scientific">Candidatus Parabacteroides intestinigallinarum</name>
    <dbReference type="NCBI Taxonomy" id="2838722"/>
    <lineage>
        <taxon>Bacteria</taxon>
        <taxon>Pseudomonadati</taxon>
        <taxon>Bacteroidota</taxon>
        <taxon>Bacteroidia</taxon>
        <taxon>Bacteroidales</taxon>
        <taxon>Tannerellaceae</taxon>
        <taxon>Parabacteroides</taxon>
    </lineage>
</organism>
<evidence type="ECO:0000259" key="2">
    <source>
        <dbReference type="PROSITE" id="PS50110"/>
    </source>
</evidence>
<sequence length="256" mass="29281">MRAVIIEDETTAVNSLKALLARNTVTPVEVVAELESIEESVEYFRHSPHPDIIFMDIHLADGSAFKIFERVEIGAPVIFTTAYDAYALQAFEVCGIDYLLKPVTLSSLERALHKARRFDTEERQAHIRRTNDMFQSHHTVKNLLIMLPDKFYPLPVEEILFFYTANERVSAYTADGKCHPVDRTLDALGECLDKRLFFRANRQFIIARSAIKDVDLWFGNRYSVNLVVPAPERIIVSKNKAPSFKSWMSGTLEEEP</sequence>
<dbReference type="InterPro" id="IPR046947">
    <property type="entry name" value="LytR-like"/>
</dbReference>
<dbReference type="Pfam" id="PF00072">
    <property type="entry name" value="Response_reg"/>
    <property type="match status" value="1"/>
</dbReference>
<dbReference type="Pfam" id="PF04397">
    <property type="entry name" value="LytTR"/>
    <property type="match status" value="1"/>
</dbReference>
<dbReference type="Gene3D" id="3.40.50.2300">
    <property type="match status" value="1"/>
</dbReference>
<keyword evidence="1" id="KW-0597">Phosphoprotein</keyword>
<dbReference type="SUPFAM" id="SSF52172">
    <property type="entry name" value="CheY-like"/>
    <property type="match status" value="1"/>
</dbReference>
<keyword evidence="4" id="KW-0238">DNA-binding</keyword>
<comment type="caution">
    <text evidence="4">The sequence shown here is derived from an EMBL/GenBank/DDBJ whole genome shotgun (WGS) entry which is preliminary data.</text>
</comment>
<feature type="modified residue" description="4-aspartylphosphate" evidence="1">
    <location>
        <position position="56"/>
    </location>
</feature>
<dbReference type="PROSITE" id="PS50110">
    <property type="entry name" value="RESPONSE_REGULATORY"/>
    <property type="match status" value="1"/>
</dbReference>